<protein>
    <submittedName>
        <fullName evidence="2">RND family efflux transporter, MFP subunit</fullName>
    </submittedName>
</protein>
<gene>
    <name evidence="2" type="ORF">GA0061101_11555</name>
</gene>
<reference evidence="2 3" key="1">
    <citation type="submission" date="2016-08" db="EMBL/GenBank/DDBJ databases">
        <authorList>
            <person name="Seilhamer J.J."/>
        </authorList>
    </citation>
    <scope>NUCLEOTIDE SEQUENCE [LARGE SCALE GENOMIC DNA]</scope>
    <source>
        <strain evidence="2 3">P1-7</strain>
    </source>
</reference>
<dbReference type="Gene3D" id="2.40.50.100">
    <property type="match status" value="1"/>
</dbReference>
<dbReference type="InterPro" id="IPR006143">
    <property type="entry name" value="RND_pump_MFP"/>
</dbReference>
<dbReference type="Gene3D" id="1.10.287.470">
    <property type="entry name" value="Helix hairpin bin"/>
    <property type="match status" value="1"/>
</dbReference>
<dbReference type="PANTHER" id="PTHR30469:SF15">
    <property type="entry name" value="HLYD FAMILY OF SECRETION PROTEINS"/>
    <property type="match status" value="1"/>
</dbReference>
<proteinExistence type="inferred from homology"/>
<sequence length="378" mass="40846">MTISHKTYLGNPHLRDDLKRVICGAFFAVISTCMVGTRPVAAEEQGQTKGAAVLTVATVKPSLQDWPQTIPASGWLKPWHEAVIESETSGLRITEVLADVGSIVKKGDPLVRLNQEAVLADLRKEEAAVATKEADLAKAKVDADRARTIGGSGALSDQKRVEYLTTEQTAKADLDSERATLESQQIKLEQTTITAVDDGIITSRSASLGAVVSTGTELFRLIRQQRVEWQAEVSAQYLPQVEIGLPAEVTEPGGKAFQGKVRLIAPTVSSDTGRSIVYVELPKEPQPRVGLYVSGNIDIGTKRALTVPETSLVFRDGINYVFAIDQVRRVHRIRVDVGRRRENRVEITAGLAGDEMLVRSGGAFLSEGALVNVEGAAK</sequence>
<comment type="similarity">
    <text evidence="1">Belongs to the membrane fusion protein (MFP) (TC 8.A.1) family.</text>
</comment>
<dbReference type="NCBIfam" id="TIGR01730">
    <property type="entry name" value="RND_mfp"/>
    <property type="match status" value="1"/>
</dbReference>
<organism evidence="2 3">
    <name type="scientific">Rhizobium lusitanum</name>
    <dbReference type="NCBI Taxonomy" id="293958"/>
    <lineage>
        <taxon>Bacteria</taxon>
        <taxon>Pseudomonadati</taxon>
        <taxon>Pseudomonadota</taxon>
        <taxon>Alphaproteobacteria</taxon>
        <taxon>Hyphomicrobiales</taxon>
        <taxon>Rhizobiaceae</taxon>
        <taxon>Rhizobium/Agrobacterium group</taxon>
        <taxon>Rhizobium</taxon>
    </lineage>
</organism>
<dbReference type="Gene3D" id="2.40.420.20">
    <property type="match status" value="1"/>
</dbReference>
<accession>A0A1C3WR92</accession>
<name>A0A1C3WR92_9HYPH</name>
<dbReference type="Proteomes" id="UP000199205">
    <property type="component" value="Unassembled WGS sequence"/>
</dbReference>
<evidence type="ECO:0000313" key="2">
    <source>
        <dbReference type="EMBL" id="SCB42254.1"/>
    </source>
</evidence>
<dbReference type="GO" id="GO:1990281">
    <property type="term" value="C:efflux pump complex"/>
    <property type="evidence" value="ECO:0007669"/>
    <property type="project" value="TreeGrafter"/>
</dbReference>
<dbReference type="AlphaFoldDB" id="A0A1C3WR92"/>
<evidence type="ECO:0000256" key="1">
    <source>
        <dbReference type="ARBA" id="ARBA00009477"/>
    </source>
</evidence>
<dbReference type="GO" id="GO:0015562">
    <property type="term" value="F:efflux transmembrane transporter activity"/>
    <property type="evidence" value="ECO:0007669"/>
    <property type="project" value="TreeGrafter"/>
</dbReference>
<evidence type="ECO:0000313" key="3">
    <source>
        <dbReference type="Proteomes" id="UP000199205"/>
    </source>
</evidence>
<dbReference type="Gene3D" id="2.40.30.170">
    <property type="match status" value="1"/>
</dbReference>
<dbReference type="EMBL" id="FMAF01000015">
    <property type="protein sequence ID" value="SCB42254.1"/>
    <property type="molecule type" value="Genomic_DNA"/>
</dbReference>
<dbReference type="SUPFAM" id="SSF111369">
    <property type="entry name" value="HlyD-like secretion proteins"/>
    <property type="match status" value="1"/>
</dbReference>
<dbReference type="PANTHER" id="PTHR30469">
    <property type="entry name" value="MULTIDRUG RESISTANCE PROTEIN MDTA"/>
    <property type="match status" value="1"/>
</dbReference>